<reference evidence="13" key="1">
    <citation type="submission" date="2016-10" db="EMBL/GenBank/DDBJ databases">
        <authorList>
            <person name="Varghese N."/>
            <person name="Submissions S."/>
        </authorList>
    </citation>
    <scope>NUCLEOTIDE SEQUENCE [LARGE SCALE GENOMIC DNA]</scope>
    <source>
        <strain evidence="13">DSM 241</strain>
    </source>
</reference>
<comment type="subunit">
    <text evidence="8">Interacts with FtsZ via their C-terminal domains.</text>
</comment>
<evidence type="ECO:0000256" key="9">
    <source>
        <dbReference type="RuleBase" id="RU003612"/>
    </source>
</evidence>
<keyword evidence="3 8" id="KW-0132">Cell division</keyword>
<evidence type="ECO:0000256" key="3">
    <source>
        <dbReference type="ARBA" id="ARBA00022618"/>
    </source>
</evidence>
<feature type="transmembrane region" description="Helical" evidence="8">
    <location>
        <begin position="6"/>
        <end position="23"/>
    </location>
</feature>
<keyword evidence="5 8" id="KW-1133">Transmembrane helix</keyword>
<gene>
    <name evidence="8" type="primary">zipA</name>
    <name evidence="12" type="ORF">SAMN05444515_101244</name>
</gene>
<dbReference type="AlphaFoldDB" id="A0A1H7FI70"/>
<keyword evidence="13" id="KW-1185">Reference proteome</keyword>
<dbReference type="GO" id="GO:0005886">
    <property type="term" value="C:plasma membrane"/>
    <property type="evidence" value="ECO:0007669"/>
    <property type="project" value="UniProtKB-SubCell"/>
</dbReference>
<evidence type="ECO:0000256" key="6">
    <source>
        <dbReference type="ARBA" id="ARBA00023136"/>
    </source>
</evidence>
<accession>A0A1H7FI70</accession>
<keyword evidence="6 8" id="KW-0472">Membrane</keyword>
<evidence type="ECO:0000256" key="5">
    <source>
        <dbReference type="ARBA" id="ARBA00022989"/>
    </source>
</evidence>
<dbReference type="GO" id="GO:0032153">
    <property type="term" value="C:cell division site"/>
    <property type="evidence" value="ECO:0007669"/>
    <property type="project" value="UniProtKB-UniRule"/>
</dbReference>
<proteinExistence type="inferred from homology"/>
<feature type="domain" description="ZipA C-terminal FtsZ-binding" evidence="11">
    <location>
        <begin position="209"/>
        <end position="339"/>
    </location>
</feature>
<comment type="similarity">
    <text evidence="8 9">Belongs to the ZipA family.</text>
</comment>
<dbReference type="RefSeq" id="WP_090249821.1">
    <property type="nucleotide sequence ID" value="NZ_FOAA01000001.1"/>
</dbReference>
<feature type="compositionally biased region" description="Low complexity" evidence="10">
    <location>
        <begin position="192"/>
        <end position="206"/>
    </location>
</feature>
<dbReference type="PANTHER" id="PTHR38685:SF1">
    <property type="entry name" value="CELL DIVISION PROTEIN ZIPA"/>
    <property type="match status" value="1"/>
</dbReference>
<dbReference type="NCBIfam" id="TIGR02205">
    <property type="entry name" value="septum_zipA"/>
    <property type="match status" value="1"/>
</dbReference>
<feature type="region of interest" description="Disordered" evidence="10">
    <location>
        <begin position="48"/>
        <end position="206"/>
    </location>
</feature>
<dbReference type="EMBL" id="FOAA01000001">
    <property type="protein sequence ID" value="SEK25679.1"/>
    <property type="molecule type" value="Genomic_DNA"/>
</dbReference>
<dbReference type="PANTHER" id="PTHR38685">
    <property type="entry name" value="CELL DIVISION PROTEIN ZIPA"/>
    <property type="match status" value="1"/>
</dbReference>
<dbReference type="Gene3D" id="3.30.1400.10">
    <property type="entry name" value="ZipA, C-terminal FtsZ-binding domain"/>
    <property type="match status" value="1"/>
</dbReference>
<dbReference type="InterPro" id="IPR011919">
    <property type="entry name" value="Cell_div_ZipA"/>
</dbReference>
<feature type="compositionally biased region" description="Low complexity" evidence="10">
    <location>
        <begin position="172"/>
        <end position="185"/>
    </location>
</feature>
<feature type="compositionally biased region" description="Basic and acidic residues" evidence="10">
    <location>
        <begin position="91"/>
        <end position="100"/>
    </location>
</feature>
<evidence type="ECO:0000256" key="2">
    <source>
        <dbReference type="ARBA" id="ARBA00022519"/>
    </source>
</evidence>
<name>A0A1H7FI70_9GAMM</name>
<evidence type="ECO:0000256" key="4">
    <source>
        <dbReference type="ARBA" id="ARBA00022692"/>
    </source>
</evidence>
<dbReference type="GO" id="GO:0043093">
    <property type="term" value="P:FtsZ-dependent cytokinesis"/>
    <property type="evidence" value="ECO:0007669"/>
    <property type="project" value="UniProtKB-UniRule"/>
</dbReference>
<dbReference type="Pfam" id="PF04354">
    <property type="entry name" value="ZipA_C"/>
    <property type="match status" value="1"/>
</dbReference>
<dbReference type="InterPro" id="IPR007449">
    <property type="entry name" value="ZipA_FtsZ-bd_C"/>
</dbReference>
<dbReference type="SMART" id="SM00771">
    <property type="entry name" value="ZipA_C"/>
    <property type="match status" value="1"/>
</dbReference>
<organism evidence="12 13">
    <name type="scientific">Ectothiorhodospira marina</name>
    <dbReference type="NCBI Taxonomy" id="1396821"/>
    <lineage>
        <taxon>Bacteria</taxon>
        <taxon>Pseudomonadati</taxon>
        <taxon>Pseudomonadota</taxon>
        <taxon>Gammaproteobacteria</taxon>
        <taxon>Chromatiales</taxon>
        <taxon>Ectothiorhodospiraceae</taxon>
        <taxon>Ectothiorhodospira</taxon>
    </lineage>
</organism>
<evidence type="ECO:0000313" key="12">
    <source>
        <dbReference type="EMBL" id="SEK25679.1"/>
    </source>
</evidence>
<keyword evidence="1 8" id="KW-1003">Cell membrane</keyword>
<dbReference type="Proteomes" id="UP000199256">
    <property type="component" value="Unassembled WGS sequence"/>
</dbReference>
<dbReference type="GO" id="GO:0000917">
    <property type="term" value="P:division septum assembly"/>
    <property type="evidence" value="ECO:0007669"/>
    <property type="project" value="TreeGrafter"/>
</dbReference>
<keyword evidence="4 8" id="KW-0812">Transmembrane</keyword>
<dbReference type="InterPro" id="IPR036765">
    <property type="entry name" value="ZipA_FtsZ-bd_C_sf"/>
</dbReference>
<evidence type="ECO:0000256" key="7">
    <source>
        <dbReference type="ARBA" id="ARBA00023306"/>
    </source>
</evidence>
<dbReference type="SUPFAM" id="SSF64383">
    <property type="entry name" value="Cell-division protein ZipA, C-terminal domain"/>
    <property type="match status" value="1"/>
</dbReference>
<protein>
    <recommendedName>
        <fullName evidence="8 9">Cell division protein ZipA</fullName>
    </recommendedName>
</protein>
<evidence type="ECO:0000259" key="11">
    <source>
        <dbReference type="SMART" id="SM00771"/>
    </source>
</evidence>
<keyword evidence="2 8" id="KW-0997">Cell inner membrane</keyword>
<evidence type="ECO:0000256" key="10">
    <source>
        <dbReference type="SAM" id="MobiDB-lite"/>
    </source>
</evidence>
<evidence type="ECO:0000256" key="8">
    <source>
        <dbReference type="HAMAP-Rule" id="MF_00509"/>
    </source>
</evidence>
<keyword evidence="7 8" id="KW-0131">Cell cycle</keyword>
<evidence type="ECO:0000313" key="13">
    <source>
        <dbReference type="Proteomes" id="UP000199256"/>
    </source>
</evidence>
<sequence>MDTLRWILLLLGVMILAGIYLAGRIRQPRRPRDLDDDGIDADELEHVHIRADEGFTPSSSRAEEAQPMGEDPLVSRRQEPVFDEVGVGEVRVVHRDTPREDEAEPTPGQEPLSGSDSGLERVESSVTERPPRSTRSRGHGGASRRPRRGKPGMLARLKSSLPKPSLPGIKAPGLPGLGRLFRGKGTSSSVDEAPAGESEAAASAQPEAEDKIIVLHVVAPNQERFLGVNLQAALAEMGLEHGDMGIYHLNVSDGQRTFTLFSLANMVKPGSFDPETMDAFTTPGVSLFLRLPGPCDPLESFDAMLTCAERLAERLNGQVLDASRSAVTPQGNQHTREDIRQWKLHRGL</sequence>
<feature type="compositionally biased region" description="Basic residues" evidence="10">
    <location>
        <begin position="132"/>
        <end position="150"/>
    </location>
</feature>
<dbReference type="OrthoDB" id="7054914at2"/>
<dbReference type="HAMAP" id="MF_00509">
    <property type="entry name" value="ZipA"/>
    <property type="match status" value="1"/>
</dbReference>
<dbReference type="STRING" id="1396821.SAMN05444515_101244"/>
<evidence type="ECO:0000256" key="1">
    <source>
        <dbReference type="ARBA" id="ARBA00022475"/>
    </source>
</evidence>
<comment type="function">
    <text evidence="8 9">Essential cell division protein that stabilizes the FtsZ protofilaments by cross-linking them and that serves as a cytoplasmic membrane anchor for the Z ring. Also required for the recruitment to the septal ring of downstream cell division proteins.</text>
</comment>
<comment type="subcellular location">
    <subcellularLocation>
        <location evidence="8">Cell inner membrane</location>
        <topology evidence="8">Single-pass type I membrane protein</topology>
    </subcellularLocation>
    <text evidence="8">Localizes to the Z ring in an FtsZ-dependent manner.</text>
</comment>